<dbReference type="EMBL" id="JBAWTH010000098">
    <property type="protein sequence ID" value="KAL2277543.1"/>
    <property type="molecule type" value="Genomic_DNA"/>
</dbReference>
<protein>
    <recommendedName>
        <fullName evidence="3">F-box domain-containing protein</fullName>
    </recommendedName>
</protein>
<comment type="caution">
    <text evidence="1">The sequence shown here is derived from an EMBL/GenBank/DDBJ whole genome shotgun (WGS) entry which is preliminary data.</text>
</comment>
<sequence>MAPHKTRVFESMPQELLVIVLGHMSSPEDVLSTIRASPLILKAFIREREQVFASVLETALAPEVFRELLAIVNAPDHKNCPYVGHPDEMNDSNLDEWRSWELKVRSFLEEHAAGATHSISSPRTDVDKFRTQIKFMTRLYFCLIKFVDFYPAYVSSVASRKWPQDQAPDWPRLTDTEILRLQRGLLRHELCCRLIGIPSKVLNFNGDGDLSTEIMEENTFGLPDIWWDNPFGGLLPIDELEEINCASLYLKGLYHMQYSEVGKELQCDLGALATKYEGSAGTEDGSKTGKKTVENWLEQARAQHKILPQNLSHDWTDSLSSLGLVVLDLVSNSTPTDRRQLMLNTFATYGHLNNPSFDSVYDLDNRLRRSLTFGPHCNPAVRDIIQAMLDKNIEDLPGRNMHDLRAIGWAFFDDWLKIESSGLHAAETSSVQHWLTKHRSFRTPRQPPIPTSTLTTYISEHDWHAQIVTKYSCENYSEDYRAMARFVLGVRLVVDFNSAQLPNFS</sequence>
<reference evidence="1 2" key="1">
    <citation type="submission" date="2024-03" db="EMBL/GenBank/DDBJ databases">
        <title>A high-quality draft genome sequence of Diaporthe vaccinii, a causative agent of upright dieback and viscid rot disease in cranberry plants.</title>
        <authorList>
            <person name="Sarrasin M."/>
            <person name="Lang B.F."/>
            <person name="Burger G."/>
        </authorList>
    </citation>
    <scope>NUCLEOTIDE SEQUENCE [LARGE SCALE GENOMIC DNA]</scope>
    <source>
        <strain evidence="1 2">IS7</strain>
    </source>
</reference>
<evidence type="ECO:0000313" key="2">
    <source>
        <dbReference type="Proteomes" id="UP001600888"/>
    </source>
</evidence>
<accession>A0ABR4E536</accession>
<proteinExistence type="predicted"/>
<evidence type="ECO:0000313" key="1">
    <source>
        <dbReference type="EMBL" id="KAL2277543.1"/>
    </source>
</evidence>
<evidence type="ECO:0008006" key="3">
    <source>
        <dbReference type="Google" id="ProtNLM"/>
    </source>
</evidence>
<keyword evidence="2" id="KW-1185">Reference proteome</keyword>
<gene>
    <name evidence="1" type="ORF">FJTKL_15376</name>
</gene>
<name>A0ABR4E536_9PEZI</name>
<dbReference type="Proteomes" id="UP001600888">
    <property type="component" value="Unassembled WGS sequence"/>
</dbReference>
<organism evidence="1 2">
    <name type="scientific">Diaporthe vaccinii</name>
    <dbReference type="NCBI Taxonomy" id="105482"/>
    <lineage>
        <taxon>Eukaryota</taxon>
        <taxon>Fungi</taxon>
        <taxon>Dikarya</taxon>
        <taxon>Ascomycota</taxon>
        <taxon>Pezizomycotina</taxon>
        <taxon>Sordariomycetes</taxon>
        <taxon>Sordariomycetidae</taxon>
        <taxon>Diaporthales</taxon>
        <taxon>Diaporthaceae</taxon>
        <taxon>Diaporthe</taxon>
        <taxon>Diaporthe eres species complex</taxon>
    </lineage>
</organism>